<feature type="region of interest" description="Disordered" evidence="1">
    <location>
        <begin position="1"/>
        <end position="51"/>
    </location>
</feature>
<evidence type="ECO:0000313" key="3">
    <source>
        <dbReference type="EMBL" id="CEK69810.1"/>
    </source>
</evidence>
<protein>
    <recommendedName>
        <fullName evidence="2">UspA domain-containing protein</fullName>
    </recommendedName>
</protein>
<dbReference type="EMBL" id="HACG01022946">
    <property type="protein sequence ID" value="CEK69811.1"/>
    <property type="molecule type" value="Transcribed_RNA"/>
</dbReference>
<dbReference type="CDD" id="cd23659">
    <property type="entry name" value="USP_At3g01520-like"/>
    <property type="match status" value="1"/>
</dbReference>
<dbReference type="EMBL" id="HACG01022947">
    <property type="protein sequence ID" value="CEK69812.1"/>
    <property type="molecule type" value="Transcribed_RNA"/>
</dbReference>
<feature type="domain" description="UspA" evidence="2">
    <location>
        <begin position="97"/>
        <end position="238"/>
    </location>
</feature>
<dbReference type="InterPro" id="IPR014729">
    <property type="entry name" value="Rossmann-like_a/b/a_fold"/>
</dbReference>
<reference evidence="3" key="1">
    <citation type="submission" date="2014-12" db="EMBL/GenBank/DDBJ databases">
        <title>Insight into the proteome of Arion vulgaris.</title>
        <authorList>
            <person name="Aradska J."/>
            <person name="Bulat T."/>
            <person name="Smidak R."/>
            <person name="Sarate P."/>
            <person name="Gangsoo J."/>
            <person name="Sialana F."/>
            <person name="Bilban M."/>
            <person name="Lubec G."/>
        </authorList>
    </citation>
    <scope>NUCLEOTIDE SEQUENCE</scope>
    <source>
        <tissue evidence="3">Skin</tissue>
    </source>
</reference>
<evidence type="ECO:0000259" key="2">
    <source>
        <dbReference type="Pfam" id="PF00582"/>
    </source>
</evidence>
<dbReference type="SUPFAM" id="SSF52402">
    <property type="entry name" value="Adenine nucleotide alpha hydrolases-like"/>
    <property type="match status" value="1"/>
</dbReference>
<evidence type="ECO:0000256" key="1">
    <source>
        <dbReference type="SAM" id="MobiDB-lite"/>
    </source>
</evidence>
<name>A0A0B6ZPZ5_9EUPU</name>
<dbReference type="PRINTS" id="PR01438">
    <property type="entry name" value="UNVRSLSTRESS"/>
</dbReference>
<evidence type="ECO:0000313" key="5">
    <source>
        <dbReference type="EMBL" id="CEK69812.1"/>
    </source>
</evidence>
<dbReference type="PANTHER" id="PTHR46989:SF3">
    <property type="entry name" value="USPA DOMAIN-CONTAINING PROTEIN"/>
    <property type="match status" value="1"/>
</dbReference>
<dbReference type="EMBL" id="HACG01022945">
    <property type="protein sequence ID" value="CEK69810.1"/>
    <property type="molecule type" value="Transcribed_RNA"/>
</dbReference>
<proteinExistence type="predicted"/>
<evidence type="ECO:0000313" key="4">
    <source>
        <dbReference type="EMBL" id="CEK69811.1"/>
    </source>
</evidence>
<dbReference type="Gene3D" id="3.40.50.620">
    <property type="entry name" value="HUPs"/>
    <property type="match status" value="1"/>
</dbReference>
<dbReference type="InterPro" id="IPR006016">
    <property type="entry name" value="UspA"/>
</dbReference>
<organism evidence="3">
    <name type="scientific">Arion vulgaris</name>
    <dbReference type="NCBI Taxonomy" id="1028688"/>
    <lineage>
        <taxon>Eukaryota</taxon>
        <taxon>Metazoa</taxon>
        <taxon>Spiralia</taxon>
        <taxon>Lophotrochozoa</taxon>
        <taxon>Mollusca</taxon>
        <taxon>Gastropoda</taxon>
        <taxon>Heterobranchia</taxon>
        <taxon>Euthyneura</taxon>
        <taxon>Panpulmonata</taxon>
        <taxon>Eupulmonata</taxon>
        <taxon>Stylommatophora</taxon>
        <taxon>Helicina</taxon>
        <taxon>Arionoidea</taxon>
        <taxon>Arionidae</taxon>
        <taxon>Arion</taxon>
    </lineage>
</organism>
<gene>
    <name evidence="3" type="primary">ORF71673</name>
    <name evidence="4" type="synonym">ORF71676</name>
    <name evidence="5" type="synonym">ORF71678</name>
    <name evidence="6" type="synonym">ORF71680</name>
</gene>
<dbReference type="AlphaFoldDB" id="A0A0B6ZPZ5"/>
<dbReference type="EMBL" id="HACG01022948">
    <property type="protein sequence ID" value="CEK69813.1"/>
    <property type="molecule type" value="Transcribed_RNA"/>
</dbReference>
<feature type="compositionally biased region" description="Basic and acidic residues" evidence="1">
    <location>
        <begin position="1"/>
        <end position="34"/>
    </location>
</feature>
<sequence length="244" mass="27615">MEEAVRTKKSGQELDARDVQTTKNRSIETEHADKSCLPNQLGELNNGNNGSFDRLSIETSSSDIRRNNSSSSIIPGVDHVFFEKEFEKMEHNVQEVQAVVLAVDNSVPSEIAFKFYVDHVNRPGYTLHVVHHSNYWGQMEPVDGGPSAKHYEESVAKEDISLRDMEEKYRKLIIDNQITGEFIVLRGKDTWHDIIQYQEKVMGIMIVMGTRGQNSLRRTFMGSVSDSVVHHAACPVLVCCHPKN</sequence>
<dbReference type="InterPro" id="IPR006015">
    <property type="entry name" value="Universal_stress_UspA"/>
</dbReference>
<evidence type="ECO:0000313" key="6">
    <source>
        <dbReference type="EMBL" id="CEK69813.1"/>
    </source>
</evidence>
<dbReference type="PANTHER" id="PTHR46989">
    <property type="entry name" value="USP DOMAIN-CONTAINING PROTEIN"/>
    <property type="match status" value="1"/>
</dbReference>
<feature type="compositionally biased region" description="Low complexity" evidence="1">
    <location>
        <begin position="37"/>
        <end position="50"/>
    </location>
</feature>
<dbReference type="Pfam" id="PF00582">
    <property type="entry name" value="Usp"/>
    <property type="match status" value="1"/>
</dbReference>
<accession>A0A0B6ZPZ5</accession>